<reference evidence="1" key="1">
    <citation type="submission" date="2018-11" db="EMBL/GenBank/DDBJ databases">
        <authorList>
            <person name="Grassa J C."/>
        </authorList>
    </citation>
    <scope>NUCLEOTIDE SEQUENCE [LARGE SCALE GENOMIC DNA]</scope>
</reference>
<keyword evidence="2" id="KW-1185">Reference proteome</keyword>
<name>A0A803P911_CANSA</name>
<dbReference type="EMBL" id="UZAU01000253">
    <property type="status" value="NOT_ANNOTATED_CDS"/>
    <property type="molecule type" value="Genomic_DNA"/>
</dbReference>
<dbReference type="EnsemblPlants" id="evm.model.03.427">
    <property type="protein sequence ID" value="cds.evm.model.03.427"/>
    <property type="gene ID" value="evm.TU.03.427"/>
</dbReference>
<dbReference type="PANTHER" id="PTHR33116">
    <property type="entry name" value="REVERSE TRANSCRIPTASE ZINC-BINDING DOMAIN-CONTAINING PROTEIN-RELATED-RELATED"/>
    <property type="match status" value="1"/>
</dbReference>
<dbReference type="PANTHER" id="PTHR33116:SF86">
    <property type="entry name" value="REVERSE TRANSCRIPTASE DOMAIN-CONTAINING PROTEIN"/>
    <property type="match status" value="1"/>
</dbReference>
<dbReference type="AlphaFoldDB" id="A0A803P911"/>
<reference evidence="1" key="2">
    <citation type="submission" date="2021-03" db="UniProtKB">
        <authorList>
            <consortium name="EnsemblPlants"/>
        </authorList>
    </citation>
    <scope>IDENTIFICATION</scope>
</reference>
<dbReference type="Gramene" id="evm.model.03.427">
    <property type="protein sequence ID" value="cds.evm.model.03.427"/>
    <property type="gene ID" value="evm.TU.03.427"/>
</dbReference>
<accession>A0A803P911</accession>
<evidence type="ECO:0000313" key="2">
    <source>
        <dbReference type="Proteomes" id="UP000596661"/>
    </source>
</evidence>
<organism evidence="1 2">
    <name type="scientific">Cannabis sativa</name>
    <name type="common">Hemp</name>
    <name type="synonym">Marijuana</name>
    <dbReference type="NCBI Taxonomy" id="3483"/>
    <lineage>
        <taxon>Eukaryota</taxon>
        <taxon>Viridiplantae</taxon>
        <taxon>Streptophyta</taxon>
        <taxon>Embryophyta</taxon>
        <taxon>Tracheophyta</taxon>
        <taxon>Spermatophyta</taxon>
        <taxon>Magnoliopsida</taxon>
        <taxon>eudicotyledons</taxon>
        <taxon>Gunneridae</taxon>
        <taxon>Pentapetalae</taxon>
        <taxon>rosids</taxon>
        <taxon>fabids</taxon>
        <taxon>Rosales</taxon>
        <taxon>Cannabaceae</taxon>
        <taxon>Cannabis</taxon>
    </lineage>
</organism>
<evidence type="ECO:0000313" key="1">
    <source>
        <dbReference type="EnsemblPlants" id="cds.evm.model.03.427"/>
    </source>
</evidence>
<proteinExistence type="predicted"/>
<dbReference type="Proteomes" id="UP000596661">
    <property type="component" value="Chromosome 3"/>
</dbReference>
<sequence length="171" mass="19716">MGSNGLRNGEIWLLKVGSVRVFRVFFSLCFIWVLSEVNEEGGGDIYKELDHMAWFLHRNKRHRYTRLLGQKINLEKSEVSMGSSISKPLGQHIANTLGVRLVTNHVIYLGLPSFIGRKKKEVFEVIKDKVWNKLKSWKASMFSQAGKEILIKAVIQAIPSYFMSCFRLQRN</sequence>
<protein>
    <submittedName>
        <fullName evidence="1">Uncharacterized protein</fullName>
    </submittedName>
</protein>